<evidence type="ECO:0000313" key="3">
    <source>
        <dbReference type="EMBL" id="GAA3539159.1"/>
    </source>
</evidence>
<organism evidence="3 4">
    <name type="scientific">Amycolatopsis ultiminotia</name>
    <dbReference type="NCBI Taxonomy" id="543629"/>
    <lineage>
        <taxon>Bacteria</taxon>
        <taxon>Bacillati</taxon>
        <taxon>Actinomycetota</taxon>
        <taxon>Actinomycetes</taxon>
        <taxon>Pseudonocardiales</taxon>
        <taxon>Pseudonocardiaceae</taxon>
        <taxon>Amycolatopsis</taxon>
    </lineage>
</organism>
<feature type="transmembrane region" description="Helical" evidence="2">
    <location>
        <begin position="97"/>
        <end position="122"/>
    </location>
</feature>
<dbReference type="Proteomes" id="UP001500689">
    <property type="component" value="Unassembled WGS sequence"/>
</dbReference>
<evidence type="ECO:0000256" key="1">
    <source>
        <dbReference type="SAM" id="MobiDB-lite"/>
    </source>
</evidence>
<keyword evidence="2" id="KW-0472">Membrane</keyword>
<dbReference type="EMBL" id="BAAAZN010000004">
    <property type="protein sequence ID" value="GAA3539159.1"/>
    <property type="molecule type" value="Genomic_DNA"/>
</dbReference>
<protein>
    <submittedName>
        <fullName evidence="3">Uncharacterized protein</fullName>
    </submittedName>
</protein>
<accession>A0ABP6VQU7</accession>
<evidence type="ECO:0000256" key="2">
    <source>
        <dbReference type="SAM" id="Phobius"/>
    </source>
</evidence>
<feature type="transmembrane region" description="Helical" evidence="2">
    <location>
        <begin position="65"/>
        <end position="85"/>
    </location>
</feature>
<gene>
    <name evidence="3" type="ORF">GCM10022222_23410</name>
</gene>
<evidence type="ECO:0000313" key="4">
    <source>
        <dbReference type="Proteomes" id="UP001500689"/>
    </source>
</evidence>
<keyword evidence="2" id="KW-0812">Transmembrane</keyword>
<feature type="compositionally biased region" description="Basic and acidic residues" evidence="1">
    <location>
        <begin position="137"/>
        <end position="147"/>
    </location>
</feature>
<sequence length="156" mass="15619">MRNPGHLLIRSTLFAGGSAGTPPGVADASRPARPAVVSPDASVRGAQPVSEALSAVRPGAFARRAFAVFSVASVLVFAGGVPAFADDGVARAETGSAGFGMLGPVGLVAVALGIVGMTLGVLRQRRKARAAALAESARAHTGSDEPTRPLTALRQP</sequence>
<feature type="region of interest" description="Disordered" evidence="1">
    <location>
        <begin position="133"/>
        <end position="156"/>
    </location>
</feature>
<comment type="caution">
    <text evidence="3">The sequence shown here is derived from an EMBL/GenBank/DDBJ whole genome shotgun (WGS) entry which is preliminary data.</text>
</comment>
<keyword evidence="4" id="KW-1185">Reference proteome</keyword>
<keyword evidence="2" id="KW-1133">Transmembrane helix</keyword>
<proteinExistence type="predicted"/>
<name>A0ABP6VQU7_9PSEU</name>
<reference evidence="4" key="1">
    <citation type="journal article" date="2019" name="Int. J. Syst. Evol. Microbiol.">
        <title>The Global Catalogue of Microorganisms (GCM) 10K type strain sequencing project: providing services to taxonomists for standard genome sequencing and annotation.</title>
        <authorList>
            <consortium name="The Broad Institute Genomics Platform"/>
            <consortium name="The Broad Institute Genome Sequencing Center for Infectious Disease"/>
            <person name="Wu L."/>
            <person name="Ma J."/>
        </authorList>
    </citation>
    <scope>NUCLEOTIDE SEQUENCE [LARGE SCALE GENOMIC DNA]</scope>
    <source>
        <strain evidence="4">JCM 16898</strain>
    </source>
</reference>